<keyword evidence="2" id="KW-1185">Reference proteome</keyword>
<reference evidence="1" key="1">
    <citation type="submission" date="2022-10" db="EMBL/GenBank/DDBJ databases">
        <authorList>
            <person name="Koch H."/>
        </authorList>
    </citation>
    <scope>NUCLEOTIDE SEQUENCE</scope>
    <source>
        <strain evidence="1">DNF</strain>
    </source>
</reference>
<proteinExistence type="predicted"/>
<gene>
    <name evidence="1" type="ORF">DNFV4_00981</name>
</gene>
<dbReference type="AlphaFoldDB" id="A0AA86MWY5"/>
<organism evidence="1 2">
    <name type="scientific">Nitrospira tepida</name>
    <dbReference type="NCBI Taxonomy" id="2973512"/>
    <lineage>
        <taxon>Bacteria</taxon>
        <taxon>Pseudomonadati</taxon>
        <taxon>Nitrospirota</taxon>
        <taxon>Nitrospiria</taxon>
        <taxon>Nitrospirales</taxon>
        <taxon>Nitrospiraceae</taxon>
        <taxon>Nitrospira</taxon>
    </lineage>
</organism>
<name>A0AA86MWY5_9BACT</name>
<dbReference type="Proteomes" id="UP001179121">
    <property type="component" value="Chromosome"/>
</dbReference>
<sequence length="206" mass="23588">MQEPLGFDQAEVGLLADRAFFTAKERISRKIRATLEQLHALLRDELASARLLSPPGFDPAKSQFVKGEHLETCPYQYLDYPKHFAGDETFTFRTLVWWGHHVAFAWLLGGQMLPSFKKRLIDRYQELAGRDLELSLAPTLWEWKRGEGYTMPLLSASRAQAAAVLERRPAIKIARFVPLDDPAIREGRVAETGREAFRRLLPLVRE</sequence>
<protein>
    <submittedName>
        <fullName evidence="1">Uncharacterized protein</fullName>
    </submittedName>
</protein>
<dbReference type="EMBL" id="OX365700">
    <property type="protein sequence ID" value="CAI4030553.1"/>
    <property type="molecule type" value="Genomic_DNA"/>
</dbReference>
<accession>A0AA86MWY5</accession>
<dbReference type="KEGG" id="nti:DNFV4_00981"/>
<evidence type="ECO:0000313" key="1">
    <source>
        <dbReference type="EMBL" id="CAI4030553.1"/>
    </source>
</evidence>
<evidence type="ECO:0000313" key="2">
    <source>
        <dbReference type="Proteomes" id="UP001179121"/>
    </source>
</evidence>
<dbReference type="RefSeq" id="WP_289267537.1">
    <property type="nucleotide sequence ID" value="NZ_OX365700.1"/>
</dbReference>